<evidence type="ECO:0000313" key="2">
    <source>
        <dbReference type="EMBL" id="MDZ8160404.1"/>
    </source>
</evidence>
<keyword evidence="1" id="KW-0472">Membrane</keyword>
<keyword evidence="1" id="KW-0812">Transmembrane</keyword>
<sequence length="226" mass="24315">MSAPTHSTPRRAFVPTLNKQCWGFMIGSTFFALGSAPGLSEILGSAGSNLLFFIGAWFFTGAGLIQVFLSGPISVPVSYHPGRMVRAEWLTASTQSFGTLMFNVSTTAALYAKSVGAQDKYVWAPDAGGSVAFLVSGVVGFIAYAHVARHWDFRHKEWWSVLINFIGCVAFGFSAIGAYVLPGGDLVNTAYATWGTFIGAICFFLTSFIVLPFWSRHRRAAGEAAS</sequence>
<comment type="caution">
    <text evidence="2">The sequence shown here is derived from an EMBL/GenBank/DDBJ whole genome shotgun (WGS) entry which is preliminary data.</text>
</comment>
<feature type="transmembrane region" description="Helical" evidence="1">
    <location>
        <begin position="159"/>
        <end position="181"/>
    </location>
</feature>
<keyword evidence="1" id="KW-1133">Transmembrane helix</keyword>
<feature type="transmembrane region" description="Helical" evidence="1">
    <location>
        <begin position="89"/>
        <end position="112"/>
    </location>
</feature>
<feature type="transmembrane region" description="Helical" evidence="1">
    <location>
        <begin position="193"/>
        <end position="214"/>
    </location>
</feature>
<reference evidence="2 3" key="1">
    <citation type="submission" date="2023-10" db="EMBL/GenBank/DDBJ databases">
        <title>Microbacterium xanthum sp. nov., isolated from seaweed.</title>
        <authorList>
            <person name="Lee S.D."/>
        </authorList>
    </citation>
    <scope>NUCLEOTIDE SEQUENCE [LARGE SCALE GENOMIC DNA]</scope>
    <source>
        <strain evidence="2 3">KCTC 19124</strain>
    </source>
</reference>
<dbReference type="RefSeq" id="WP_206697125.1">
    <property type="nucleotide sequence ID" value="NZ_BAAAPT010000001.1"/>
</dbReference>
<name>A0ABU5N2V8_9MICO</name>
<feature type="transmembrane region" description="Helical" evidence="1">
    <location>
        <begin position="21"/>
        <end position="38"/>
    </location>
</feature>
<accession>A0ABU5N2V8</accession>
<gene>
    <name evidence="2" type="ORF">R2Q92_01035</name>
</gene>
<evidence type="ECO:0000256" key="1">
    <source>
        <dbReference type="SAM" id="Phobius"/>
    </source>
</evidence>
<proteinExistence type="predicted"/>
<keyword evidence="3" id="KW-1185">Reference proteome</keyword>
<dbReference type="Proteomes" id="UP001291912">
    <property type="component" value="Unassembled WGS sequence"/>
</dbReference>
<dbReference type="EMBL" id="JAWJYN010000001">
    <property type="protein sequence ID" value="MDZ8160404.1"/>
    <property type="molecule type" value="Genomic_DNA"/>
</dbReference>
<feature type="transmembrane region" description="Helical" evidence="1">
    <location>
        <begin position="127"/>
        <end position="147"/>
    </location>
</feature>
<evidence type="ECO:0008006" key="4">
    <source>
        <dbReference type="Google" id="ProtNLM"/>
    </source>
</evidence>
<protein>
    <recommendedName>
        <fullName evidence="4">YrhK domain-containing protein</fullName>
    </recommendedName>
</protein>
<feature type="transmembrane region" description="Helical" evidence="1">
    <location>
        <begin position="50"/>
        <end position="69"/>
    </location>
</feature>
<organism evidence="2 3">
    <name type="scientific">Microbacterium aquimaris</name>
    <dbReference type="NCBI Taxonomy" id="459816"/>
    <lineage>
        <taxon>Bacteria</taxon>
        <taxon>Bacillati</taxon>
        <taxon>Actinomycetota</taxon>
        <taxon>Actinomycetes</taxon>
        <taxon>Micrococcales</taxon>
        <taxon>Microbacteriaceae</taxon>
        <taxon>Microbacterium</taxon>
    </lineage>
</organism>
<evidence type="ECO:0000313" key="3">
    <source>
        <dbReference type="Proteomes" id="UP001291912"/>
    </source>
</evidence>